<keyword evidence="2" id="KW-1185">Reference proteome</keyword>
<comment type="caution">
    <text evidence="1">The sequence shown here is derived from an EMBL/GenBank/DDBJ whole genome shotgun (WGS) entry which is preliminary data.</text>
</comment>
<dbReference type="Proteomes" id="UP001152531">
    <property type="component" value="Unassembled WGS sequence"/>
</dbReference>
<gene>
    <name evidence="1" type="ORF">CLIB1444_20S01002</name>
</gene>
<evidence type="ECO:0000313" key="2">
    <source>
        <dbReference type="Proteomes" id="UP001152531"/>
    </source>
</evidence>
<accession>A0ACA9YFC5</accession>
<evidence type="ECO:0000313" key="1">
    <source>
        <dbReference type="EMBL" id="CAH6723799.1"/>
    </source>
</evidence>
<name>A0ACA9YFC5_9ASCO</name>
<dbReference type="EMBL" id="CALSDN010000020">
    <property type="protein sequence ID" value="CAH6723799.1"/>
    <property type="molecule type" value="Genomic_DNA"/>
</dbReference>
<sequence length="71" mass="8183">MTFINTITSKLKNKAVLWYTVIILGSVAYTFYLIDTVPDIEELEKKNKDAKTKKPKESKKHNDDPLTKNNP</sequence>
<organism evidence="1 2">
    <name type="scientific">[Candida] jaroonii</name>
    <dbReference type="NCBI Taxonomy" id="467808"/>
    <lineage>
        <taxon>Eukaryota</taxon>
        <taxon>Fungi</taxon>
        <taxon>Dikarya</taxon>
        <taxon>Ascomycota</taxon>
        <taxon>Saccharomycotina</taxon>
        <taxon>Pichiomycetes</taxon>
        <taxon>Debaryomycetaceae</taxon>
        <taxon>Yamadazyma</taxon>
    </lineage>
</organism>
<protein>
    <submittedName>
        <fullName evidence="1">Uncharacterized protein</fullName>
    </submittedName>
</protein>
<reference evidence="1" key="1">
    <citation type="submission" date="2022-06" db="EMBL/GenBank/DDBJ databases">
        <authorList>
            <person name="Legras J.-L."/>
            <person name="Devillers H."/>
            <person name="Grondin C."/>
        </authorList>
    </citation>
    <scope>NUCLEOTIDE SEQUENCE</scope>
    <source>
        <strain evidence="1">CLIB 1444</strain>
    </source>
</reference>
<proteinExistence type="predicted"/>